<dbReference type="GO" id="GO:0000776">
    <property type="term" value="C:kinetochore"/>
    <property type="evidence" value="ECO:0007669"/>
    <property type="project" value="TreeGrafter"/>
</dbReference>
<gene>
    <name evidence="3" type="ORF">OSTQU699_LOCUS10042</name>
</gene>
<sequence length="313" mass="35193">MRRSKGVILRRERKLWTPSEADRAAVCGEPKQTPGASTTEQHTEQGIQDKVATLKHEYKCRQGGTHKEQLSNAHDQYGEDDELAALMRQYECQAKADLEAAQAQVAAPKSMSGLREKGLTERIAPSNKGYQLLAQMGYQHGQGLGTEGKGAVDPIDVIVRQGRQGLGAEDPRKRKQRMREKHRVGEESKRLKLAQGYRDFASRSFQDQKAEGQLRSAQNAVEQLDRENCVEPHTFWPAIGKDPADEEEGFSKELQMDSDVAQTEWNSLPAGERLQDVVQYLRETYCYCFWCGCKYESSEEMQAACPGLSEADH</sequence>
<name>A0A8S1JC33_9CHLO</name>
<organism evidence="3 4">
    <name type="scientific">Ostreobium quekettii</name>
    <dbReference type="NCBI Taxonomy" id="121088"/>
    <lineage>
        <taxon>Eukaryota</taxon>
        <taxon>Viridiplantae</taxon>
        <taxon>Chlorophyta</taxon>
        <taxon>core chlorophytes</taxon>
        <taxon>Ulvophyceae</taxon>
        <taxon>TCBD clade</taxon>
        <taxon>Bryopsidales</taxon>
        <taxon>Ostreobineae</taxon>
        <taxon>Ostreobiaceae</taxon>
        <taxon>Ostreobium</taxon>
    </lineage>
</organism>
<feature type="domain" description="G-patch" evidence="2">
    <location>
        <begin position="125"/>
        <end position="171"/>
    </location>
</feature>
<dbReference type="PANTHER" id="PTHR21032">
    <property type="entry name" value="G PATCH DOMAIN-CONTAINING PROTEIN 11"/>
    <property type="match status" value="1"/>
</dbReference>
<feature type="region of interest" description="Disordered" evidence="1">
    <location>
        <begin position="1"/>
        <end position="45"/>
    </location>
</feature>
<dbReference type="InterPro" id="IPR025239">
    <property type="entry name" value="DUF4187"/>
</dbReference>
<keyword evidence="4" id="KW-1185">Reference proteome</keyword>
<dbReference type="Proteomes" id="UP000708148">
    <property type="component" value="Unassembled WGS sequence"/>
</dbReference>
<proteinExistence type="predicted"/>
<dbReference type="OrthoDB" id="786951at2759"/>
<dbReference type="InterPro" id="IPR000467">
    <property type="entry name" value="G_patch_dom"/>
</dbReference>
<accession>A0A8S1JC33</accession>
<evidence type="ECO:0000313" key="3">
    <source>
        <dbReference type="EMBL" id="CAD7704687.1"/>
    </source>
</evidence>
<dbReference type="EMBL" id="CAJHUC010002942">
    <property type="protein sequence ID" value="CAD7704687.1"/>
    <property type="molecule type" value="Genomic_DNA"/>
</dbReference>
<dbReference type="Pfam" id="PF13821">
    <property type="entry name" value="DUF4187"/>
    <property type="match status" value="1"/>
</dbReference>
<dbReference type="SMART" id="SM01173">
    <property type="entry name" value="DUF4187"/>
    <property type="match status" value="1"/>
</dbReference>
<dbReference type="GO" id="GO:0003676">
    <property type="term" value="F:nucleic acid binding"/>
    <property type="evidence" value="ECO:0007669"/>
    <property type="project" value="InterPro"/>
</dbReference>
<dbReference type="PROSITE" id="PS50174">
    <property type="entry name" value="G_PATCH"/>
    <property type="match status" value="1"/>
</dbReference>
<dbReference type="AlphaFoldDB" id="A0A8S1JC33"/>
<feature type="compositionally biased region" description="Basic residues" evidence="1">
    <location>
        <begin position="173"/>
        <end position="182"/>
    </location>
</feature>
<feature type="region of interest" description="Disordered" evidence="1">
    <location>
        <begin position="164"/>
        <end position="188"/>
    </location>
</feature>
<reference evidence="3" key="1">
    <citation type="submission" date="2020-12" db="EMBL/GenBank/DDBJ databases">
        <authorList>
            <person name="Iha C."/>
        </authorList>
    </citation>
    <scope>NUCLEOTIDE SEQUENCE</scope>
</reference>
<feature type="compositionally biased region" description="Polar residues" evidence="1">
    <location>
        <begin position="34"/>
        <end position="45"/>
    </location>
</feature>
<comment type="caution">
    <text evidence="3">The sequence shown here is derived from an EMBL/GenBank/DDBJ whole genome shotgun (WGS) entry which is preliminary data.</text>
</comment>
<dbReference type="PANTHER" id="PTHR21032:SF0">
    <property type="entry name" value="G PATCH DOMAIN-CONTAINING PROTEIN 11"/>
    <property type="match status" value="1"/>
</dbReference>
<evidence type="ECO:0000256" key="1">
    <source>
        <dbReference type="SAM" id="MobiDB-lite"/>
    </source>
</evidence>
<protein>
    <recommendedName>
        <fullName evidence="2">G-patch domain-containing protein</fullName>
    </recommendedName>
</protein>
<evidence type="ECO:0000313" key="4">
    <source>
        <dbReference type="Proteomes" id="UP000708148"/>
    </source>
</evidence>
<dbReference type="Pfam" id="PF01585">
    <property type="entry name" value="G-patch"/>
    <property type="match status" value="1"/>
</dbReference>
<dbReference type="InterPro" id="IPR039249">
    <property type="entry name" value="GPATCH11"/>
</dbReference>
<evidence type="ECO:0000259" key="2">
    <source>
        <dbReference type="PROSITE" id="PS50174"/>
    </source>
</evidence>
<dbReference type="SMART" id="SM00443">
    <property type="entry name" value="G_patch"/>
    <property type="match status" value="1"/>
</dbReference>